<dbReference type="Pfam" id="PF01168">
    <property type="entry name" value="Ala_racemase_N"/>
    <property type="match status" value="1"/>
</dbReference>
<dbReference type="PRINTS" id="PR00992">
    <property type="entry name" value="ALARACEMASE"/>
</dbReference>
<comment type="pathway">
    <text evidence="8 9">Amino-acid biosynthesis; D-alanine biosynthesis; D-alanine from L-alanine: step 1/1.</text>
</comment>
<feature type="binding site" evidence="9 11">
    <location>
        <position position="303"/>
    </location>
    <ligand>
        <name>substrate</name>
    </ligand>
</feature>
<feature type="binding site" evidence="9 11">
    <location>
        <position position="130"/>
    </location>
    <ligand>
        <name>substrate</name>
    </ligand>
</feature>
<comment type="function">
    <text evidence="9">Catalyzes the interconversion of L-alanine and D-alanine. May also act on other amino acids.</text>
</comment>
<sequence>MSRATSATIHTDALRQNLCRVRELAPASKVMAVVKADGYGHGLERVAQALEGADAFGVASIADGERLRAAGMSKRIVLLSGFDEPGDLPLIRRLNLDSVVHHPEQVRMLRIDGDPRPVRVWLKFDTGMHRLGFAPSDAERVYRELRSLPQVDPDIVMMSHFARSDEFDHQATAEQIALFERGTQGLPSPRSLANSAGVLGWPTSHLDWVRPGGALYGLSVAEGRSAAEFGLLPAMTLSTRLIAINHVPQGEAIGYGGSFVAPKTMRVGIAAIGYGDGYPRHAPSGTPVLVGGKRVVTVGRVSMDLLAVDLSGHLEINVGAPVELWGRHLPVEQVAESAETISYELTCGITRRVRFIED</sequence>
<evidence type="ECO:0000256" key="2">
    <source>
        <dbReference type="ARBA" id="ARBA00001933"/>
    </source>
</evidence>
<dbReference type="EMBL" id="JACYTR010000055">
    <property type="protein sequence ID" value="MBD8527554.1"/>
    <property type="molecule type" value="Genomic_DNA"/>
</dbReference>
<dbReference type="HAMAP" id="MF_01201">
    <property type="entry name" value="Ala_racemase"/>
    <property type="match status" value="1"/>
</dbReference>
<evidence type="ECO:0000256" key="8">
    <source>
        <dbReference type="ARBA" id="ARBA00037912"/>
    </source>
</evidence>
<evidence type="ECO:0000256" key="11">
    <source>
        <dbReference type="PIRSR" id="PIRSR600821-52"/>
    </source>
</evidence>
<dbReference type="CDD" id="cd06827">
    <property type="entry name" value="PLPDE_III_AR_proteobact"/>
    <property type="match status" value="1"/>
</dbReference>
<dbReference type="PANTHER" id="PTHR30511">
    <property type="entry name" value="ALANINE RACEMASE"/>
    <property type="match status" value="1"/>
</dbReference>
<dbReference type="PROSITE" id="PS00395">
    <property type="entry name" value="ALANINE_RACEMASE"/>
    <property type="match status" value="1"/>
</dbReference>
<evidence type="ECO:0000256" key="3">
    <source>
        <dbReference type="ARBA" id="ARBA00004752"/>
    </source>
</evidence>
<dbReference type="FunFam" id="3.20.20.10:FF:000002">
    <property type="entry name" value="Alanine racemase"/>
    <property type="match status" value="1"/>
</dbReference>
<dbReference type="GO" id="GO:0030170">
    <property type="term" value="F:pyridoxal phosphate binding"/>
    <property type="evidence" value="ECO:0007669"/>
    <property type="project" value="UniProtKB-UniRule"/>
</dbReference>
<evidence type="ECO:0000313" key="14">
    <source>
        <dbReference type="Proteomes" id="UP000613768"/>
    </source>
</evidence>
<reference evidence="13 14" key="1">
    <citation type="submission" date="2020-09" db="EMBL/GenBank/DDBJ databases">
        <title>Pseudoxanthomonas sp. CAU 1598 isolated from sand of Yaerae Beach.</title>
        <authorList>
            <person name="Kim W."/>
        </authorList>
    </citation>
    <scope>NUCLEOTIDE SEQUENCE [LARGE SCALE GENOMIC DNA]</scope>
    <source>
        <strain evidence="13 14">CAU 1598</strain>
    </source>
</reference>
<comment type="similarity">
    <text evidence="4 9">Belongs to the alanine racemase family.</text>
</comment>
<dbReference type="InterPro" id="IPR001608">
    <property type="entry name" value="Ala_racemase_N"/>
</dbReference>
<dbReference type="InterPro" id="IPR000821">
    <property type="entry name" value="Ala_racemase"/>
</dbReference>
<comment type="cofactor">
    <cofactor evidence="2 9 10">
        <name>pyridoxal 5'-phosphate</name>
        <dbReference type="ChEBI" id="CHEBI:597326"/>
    </cofactor>
</comment>
<organism evidence="13 14">
    <name type="scientific">Pseudomarimonas arenosa</name>
    <dbReference type="NCBI Taxonomy" id="2774145"/>
    <lineage>
        <taxon>Bacteria</taxon>
        <taxon>Pseudomonadati</taxon>
        <taxon>Pseudomonadota</taxon>
        <taxon>Gammaproteobacteria</taxon>
        <taxon>Lysobacterales</taxon>
        <taxon>Lysobacteraceae</taxon>
        <taxon>Pseudomarimonas</taxon>
    </lineage>
</organism>
<dbReference type="RefSeq" id="WP_192030973.1">
    <property type="nucleotide sequence ID" value="NZ_JACYTR010000055.1"/>
</dbReference>
<dbReference type="SUPFAM" id="SSF51419">
    <property type="entry name" value="PLP-binding barrel"/>
    <property type="match status" value="1"/>
</dbReference>
<feature type="domain" description="Alanine racemase C-terminal" evidence="12">
    <location>
        <begin position="234"/>
        <end position="358"/>
    </location>
</feature>
<evidence type="ECO:0000259" key="12">
    <source>
        <dbReference type="SMART" id="SM01005"/>
    </source>
</evidence>
<evidence type="ECO:0000256" key="9">
    <source>
        <dbReference type="HAMAP-Rule" id="MF_01201"/>
    </source>
</evidence>
<comment type="pathway">
    <text evidence="3">Cell wall biogenesis; peptidoglycan biosynthesis.</text>
</comment>
<evidence type="ECO:0000256" key="5">
    <source>
        <dbReference type="ARBA" id="ARBA00013089"/>
    </source>
</evidence>
<dbReference type="GO" id="GO:0030632">
    <property type="term" value="P:D-alanine biosynthetic process"/>
    <property type="evidence" value="ECO:0007669"/>
    <property type="project" value="UniProtKB-UniRule"/>
</dbReference>
<dbReference type="Proteomes" id="UP000613768">
    <property type="component" value="Unassembled WGS sequence"/>
</dbReference>
<evidence type="ECO:0000256" key="4">
    <source>
        <dbReference type="ARBA" id="ARBA00007880"/>
    </source>
</evidence>
<dbReference type="InterPro" id="IPR011079">
    <property type="entry name" value="Ala_racemase_C"/>
</dbReference>
<feature type="modified residue" description="N6-(pyridoxal phosphate)lysine" evidence="9 10">
    <location>
        <position position="35"/>
    </location>
</feature>
<dbReference type="GO" id="GO:0005829">
    <property type="term" value="C:cytosol"/>
    <property type="evidence" value="ECO:0007669"/>
    <property type="project" value="TreeGrafter"/>
</dbReference>
<protein>
    <recommendedName>
        <fullName evidence="5 9">Alanine racemase</fullName>
        <ecNumber evidence="5 9">5.1.1.1</ecNumber>
    </recommendedName>
</protein>
<dbReference type="SMART" id="SM01005">
    <property type="entry name" value="Ala_racemase_C"/>
    <property type="match status" value="1"/>
</dbReference>
<comment type="caution">
    <text evidence="13">The sequence shown here is derived from an EMBL/GenBank/DDBJ whole genome shotgun (WGS) entry which is preliminary data.</text>
</comment>
<gene>
    <name evidence="13" type="primary">alr</name>
    <name evidence="13" type="ORF">IFO71_17560</name>
</gene>
<evidence type="ECO:0000256" key="6">
    <source>
        <dbReference type="ARBA" id="ARBA00022898"/>
    </source>
</evidence>
<accession>A0AAW3ZPZ1</accession>
<dbReference type="Gene3D" id="2.40.37.10">
    <property type="entry name" value="Lyase, Ornithine Decarboxylase, Chain A, domain 1"/>
    <property type="match status" value="1"/>
</dbReference>
<dbReference type="Gene3D" id="3.20.20.10">
    <property type="entry name" value="Alanine racemase"/>
    <property type="match status" value="1"/>
</dbReference>
<name>A0AAW3ZPZ1_9GAMM</name>
<dbReference type="InterPro" id="IPR020622">
    <property type="entry name" value="Ala_racemase_pyridoxalP-BS"/>
</dbReference>
<proteinExistence type="inferred from homology"/>
<evidence type="ECO:0000256" key="7">
    <source>
        <dbReference type="ARBA" id="ARBA00023235"/>
    </source>
</evidence>
<keyword evidence="6 9" id="KW-0663">Pyridoxal phosphate</keyword>
<dbReference type="AlphaFoldDB" id="A0AAW3ZPZ1"/>
<feature type="active site" description="Proton acceptor; specific for D-alanine" evidence="9">
    <location>
        <position position="35"/>
    </location>
</feature>
<dbReference type="EC" id="5.1.1.1" evidence="5 9"/>
<dbReference type="PANTHER" id="PTHR30511:SF4">
    <property type="entry name" value="ALANINE RACEMASE, BIOSYNTHETIC"/>
    <property type="match status" value="1"/>
</dbReference>
<feature type="active site" description="Proton acceptor; specific for L-alanine" evidence="9">
    <location>
        <position position="255"/>
    </location>
</feature>
<dbReference type="InterPro" id="IPR009006">
    <property type="entry name" value="Ala_racemase/Decarboxylase_C"/>
</dbReference>
<dbReference type="NCBIfam" id="TIGR00492">
    <property type="entry name" value="alr"/>
    <property type="match status" value="1"/>
</dbReference>
<evidence type="ECO:0000256" key="1">
    <source>
        <dbReference type="ARBA" id="ARBA00000316"/>
    </source>
</evidence>
<evidence type="ECO:0000256" key="10">
    <source>
        <dbReference type="PIRSR" id="PIRSR600821-50"/>
    </source>
</evidence>
<keyword evidence="7 9" id="KW-0413">Isomerase</keyword>
<evidence type="ECO:0000313" key="13">
    <source>
        <dbReference type="EMBL" id="MBD8527554.1"/>
    </source>
</evidence>
<dbReference type="GO" id="GO:0008784">
    <property type="term" value="F:alanine racemase activity"/>
    <property type="evidence" value="ECO:0007669"/>
    <property type="project" value="UniProtKB-UniRule"/>
</dbReference>
<dbReference type="Pfam" id="PF00842">
    <property type="entry name" value="Ala_racemase_C"/>
    <property type="match status" value="1"/>
</dbReference>
<dbReference type="InterPro" id="IPR029066">
    <property type="entry name" value="PLP-binding_barrel"/>
</dbReference>
<dbReference type="SUPFAM" id="SSF50621">
    <property type="entry name" value="Alanine racemase C-terminal domain-like"/>
    <property type="match status" value="1"/>
</dbReference>
<comment type="catalytic activity">
    <reaction evidence="1 9">
        <text>L-alanine = D-alanine</text>
        <dbReference type="Rhea" id="RHEA:20249"/>
        <dbReference type="ChEBI" id="CHEBI:57416"/>
        <dbReference type="ChEBI" id="CHEBI:57972"/>
        <dbReference type="EC" id="5.1.1.1"/>
    </reaction>
</comment>
<keyword evidence="14" id="KW-1185">Reference proteome</keyword>